<name>A0A1H5H2Z6_9ACTN</name>
<evidence type="ECO:0000313" key="3">
    <source>
        <dbReference type="EMBL" id="SEE22319.1"/>
    </source>
</evidence>
<dbReference type="PANTHER" id="PTHR43174">
    <property type="entry name" value="UDP-N-ACETYLGLUCOSAMINE 2-EPIMERASE"/>
    <property type="match status" value="1"/>
</dbReference>
<evidence type="ECO:0000259" key="2">
    <source>
        <dbReference type="Pfam" id="PF02350"/>
    </source>
</evidence>
<dbReference type="SUPFAM" id="SSF53756">
    <property type="entry name" value="UDP-Glycosyltransferase/glycogen phosphorylase"/>
    <property type="match status" value="1"/>
</dbReference>
<dbReference type="Pfam" id="PF02350">
    <property type="entry name" value="Epimerase_2"/>
    <property type="match status" value="1"/>
</dbReference>
<evidence type="ECO:0000256" key="1">
    <source>
        <dbReference type="RuleBase" id="RU003513"/>
    </source>
</evidence>
<feature type="domain" description="UDP-N-acetylglucosamine 2-epimerase" evidence="2">
    <location>
        <begin position="28"/>
        <end position="350"/>
    </location>
</feature>
<accession>A0A1H5H2Z6</accession>
<dbReference type="NCBIfam" id="TIGR00236">
    <property type="entry name" value="wecB"/>
    <property type="match status" value="1"/>
</dbReference>
<keyword evidence="4" id="KW-1185">Reference proteome</keyword>
<dbReference type="STRING" id="561176.SAMN04488561_0737"/>
<dbReference type="Proteomes" id="UP000181980">
    <property type="component" value="Unassembled WGS sequence"/>
</dbReference>
<dbReference type="GO" id="GO:0016853">
    <property type="term" value="F:isomerase activity"/>
    <property type="evidence" value="ECO:0007669"/>
    <property type="project" value="UniProtKB-KW"/>
</dbReference>
<keyword evidence="1" id="KW-0413">Isomerase</keyword>
<gene>
    <name evidence="3" type="ORF">SAMN04488561_0737</name>
</gene>
<evidence type="ECO:0000313" key="4">
    <source>
        <dbReference type="Proteomes" id="UP000181980"/>
    </source>
</evidence>
<dbReference type="Gene3D" id="3.40.50.2000">
    <property type="entry name" value="Glycogen Phosphorylase B"/>
    <property type="match status" value="2"/>
</dbReference>
<dbReference type="EMBL" id="FNUC01000003">
    <property type="protein sequence ID" value="SEE22319.1"/>
    <property type="molecule type" value="Genomic_DNA"/>
</dbReference>
<organism evidence="3 4">
    <name type="scientific">Jiangella alba</name>
    <dbReference type="NCBI Taxonomy" id="561176"/>
    <lineage>
        <taxon>Bacteria</taxon>
        <taxon>Bacillati</taxon>
        <taxon>Actinomycetota</taxon>
        <taxon>Actinomycetes</taxon>
        <taxon>Jiangellales</taxon>
        <taxon>Jiangellaceae</taxon>
        <taxon>Jiangella</taxon>
    </lineage>
</organism>
<reference evidence="4" key="1">
    <citation type="submission" date="2016-10" db="EMBL/GenBank/DDBJ databases">
        <authorList>
            <person name="Varghese N."/>
            <person name="Submissions S."/>
        </authorList>
    </citation>
    <scope>NUCLEOTIDE SEQUENCE [LARGE SCALE GENOMIC DNA]</scope>
    <source>
        <strain evidence="4">DSM 45237</strain>
    </source>
</reference>
<dbReference type="PANTHER" id="PTHR43174:SF1">
    <property type="entry name" value="UDP-N-ACETYLGLUCOSAMINE 2-EPIMERASE"/>
    <property type="match status" value="1"/>
</dbReference>
<protein>
    <submittedName>
        <fullName evidence="3">UDP-N-acetylglucosamine 2-epimerase (Non-hydrolysing)</fullName>
    </submittedName>
</protein>
<dbReference type="InterPro" id="IPR003331">
    <property type="entry name" value="UDP_GlcNAc_Epimerase_2_dom"/>
</dbReference>
<dbReference type="OrthoDB" id="9803238at2"/>
<dbReference type="InterPro" id="IPR029767">
    <property type="entry name" value="WecB-like"/>
</dbReference>
<sequence length="356" mass="37411">MQVLSIVGARPQFVKLAPVAEALTAGGHEHVIVHTGQHYDANMSDVFFADLRIPAPDVHLGIGSGSHGTQTGAMLAALDGVLADRRPDWVLVYGDTNSTLAATLAAVKLHLPVAHLEAGLRSFNRAMPEEHNRVLTDHAADLLLAPTDVAVANLAREGLAERTVRVGDVMTDVCFRVRDAVRDTPPELPSGLEPGGYVAATVHRAENTDDPKRLTAVVEALAGLPVPVLLLAHPRLVARCREFGIELDRPGSALHTAPPLPYPGMVAAVLHSAGVVTDSGGLQKEAYLLGRPCSTLRTETEWLETLHDGWNVLVPEPADLADAVTRPVPSAPQGTPYGDGHAAGQVVQALLGGGAA</sequence>
<dbReference type="CDD" id="cd03786">
    <property type="entry name" value="GTB_UDP-GlcNAc_2-Epimerase"/>
    <property type="match status" value="1"/>
</dbReference>
<comment type="similarity">
    <text evidence="1">Belongs to the UDP-N-acetylglucosamine 2-epimerase family.</text>
</comment>
<dbReference type="AlphaFoldDB" id="A0A1H5H2Z6"/>
<proteinExistence type="inferred from homology"/>
<dbReference type="RefSeq" id="WP_069110455.1">
    <property type="nucleotide sequence ID" value="NZ_FNUC01000003.1"/>
</dbReference>